<keyword evidence="1" id="KW-0472">Membrane</keyword>
<dbReference type="Proteomes" id="UP000732105">
    <property type="component" value="Unassembled WGS sequence"/>
</dbReference>
<gene>
    <name evidence="2" type="ORF">ELS83_07525</name>
</gene>
<proteinExistence type="predicted"/>
<evidence type="ECO:0008006" key="4">
    <source>
        <dbReference type="Google" id="ProtNLM"/>
    </source>
</evidence>
<evidence type="ECO:0000313" key="2">
    <source>
        <dbReference type="EMBL" id="NOU59665.1"/>
    </source>
</evidence>
<reference evidence="2 3" key="1">
    <citation type="submission" date="2018-12" db="EMBL/GenBank/DDBJ databases">
        <title>Marinifilum JC070 sp. nov., a marine bacterium isolated from Yongle Blue Hole in the South China Sea.</title>
        <authorList>
            <person name="Fu T."/>
        </authorList>
    </citation>
    <scope>NUCLEOTIDE SEQUENCE [LARGE SCALE GENOMIC DNA]</scope>
    <source>
        <strain evidence="2 3">JC070</strain>
    </source>
</reference>
<sequence>MSKDLANWRGPFYLNRKDPRLIVPKYDPTMGWTLNFASPYAYLGFLLIVLIIIASEYFFL</sequence>
<feature type="transmembrane region" description="Helical" evidence="1">
    <location>
        <begin position="40"/>
        <end position="59"/>
    </location>
</feature>
<keyword evidence="3" id="KW-1185">Reference proteome</keyword>
<organism evidence="2 3">
    <name type="scientific">Marinifilum caeruleilacunae</name>
    <dbReference type="NCBI Taxonomy" id="2499076"/>
    <lineage>
        <taxon>Bacteria</taxon>
        <taxon>Pseudomonadati</taxon>
        <taxon>Bacteroidota</taxon>
        <taxon>Bacteroidia</taxon>
        <taxon>Marinilabiliales</taxon>
        <taxon>Marinifilaceae</taxon>
    </lineage>
</organism>
<keyword evidence="1" id="KW-0812">Transmembrane</keyword>
<comment type="caution">
    <text evidence="2">The sequence shown here is derived from an EMBL/GenBank/DDBJ whole genome shotgun (WGS) entry which is preliminary data.</text>
</comment>
<evidence type="ECO:0000256" key="1">
    <source>
        <dbReference type="SAM" id="Phobius"/>
    </source>
</evidence>
<accession>A0ABX1WU81</accession>
<dbReference type="EMBL" id="RZNH01000009">
    <property type="protein sequence ID" value="NOU59665.1"/>
    <property type="molecule type" value="Genomic_DNA"/>
</dbReference>
<evidence type="ECO:0000313" key="3">
    <source>
        <dbReference type="Proteomes" id="UP000732105"/>
    </source>
</evidence>
<keyword evidence="1" id="KW-1133">Transmembrane helix</keyword>
<protein>
    <recommendedName>
        <fullName evidence="4">DUF5808 domain-containing protein</fullName>
    </recommendedName>
</protein>
<name>A0ABX1WU81_9BACT</name>